<comment type="similarity">
    <text evidence="1">Belongs to the transposase IS21/IS408/IS1162 family.</text>
</comment>
<dbReference type="Pfam" id="PF22483">
    <property type="entry name" value="Mu-transpos_C_2"/>
    <property type="match status" value="1"/>
</dbReference>
<dbReference type="InterPro" id="IPR036397">
    <property type="entry name" value="RNaseH_sf"/>
</dbReference>
<keyword evidence="5" id="KW-1185">Reference proteome</keyword>
<evidence type="ECO:0000313" key="4">
    <source>
        <dbReference type="EMBL" id="PPQ33257.1"/>
    </source>
</evidence>
<dbReference type="AlphaFoldDB" id="A0A2S6NF80"/>
<dbReference type="InterPro" id="IPR001584">
    <property type="entry name" value="Integrase_cat-core"/>
</dbReference>
<dbReference type="Gene3D" id="3.30.420.10">
    <property type="entry name" value="Ribonuclease H-like superfamily/Ribonuclease H"/>
    <property type="match status" value="1"/>
</dbReference>
<dbReference type="OrthoDB" id="2065409at2"/>
<feature type="domain" description="Integrase catalytic" evidence="3">
    <location>
        <begin position="136"/>
        <end position="317"/>
    </location>
</feature>
<comment type="caution">
    <text evidence="4">The sequence shown here is derived from an EMBL/GenBank/DDBJ whole genome shotgun (WGS) entry which is preliminary data.</text>
</comment>
<proteinExistence type="inferred from homology"/>
<dbReference type="InterPro" id="IPR012337">
    <property type="entry name" value="RNaseH-like_sf"/>
</dbReference>
<accession>A0A2S6NF80</accession>
<protein>
    <submittedName>
        <fullName evidence="4">IS21 family transposase</fullName>
    </submittedName>
</protein>
<organism evidence="4 5">
    <name type="scientific">Rhodoblastus sphagnicola</name>
    <dbReference type="NCBI Taxonomy" id="333368"/>
    <lineage>
        <taxon>Bacteria</taxon>
        <taxon>Pseudomonadati</taxon>
        <taxon>Pseudomonadota</taxon>
        <taxon>Alphaproteobacteria</taxon>
        <taxon>Hyphomicrobiales</taxon>
        <taxon>Rhodoblastaceae</taxon>
        <taxon>Rhodoblastus</taxon>
    </lineage>
</organism>
<dbReference type="EMBL" id="NHSJ01000025">
    <property type="protein sequence ID" value="PPQ33257.1"/>
    <property type="molecule type" value="Genomic_DNA"/>
</dbReference>
<evidence type="ECO:0000313" key="5">
    <source>
        <dbReference type="Proteomes" id="UP000239089"/>
    </source>
</evidence>
<dbReference type="Proteomes" id="UP000239089">
    <property type="component" value="Unassembled WGS sequence"/>
</dbReference>
<dbReference type="NCBIfam" id="NF033546">
    <property type="entry name" value="transpos_IS21"/>
    <property type="match status" value="1"/>
</dbReference>
<name>A0A2S6NF80_9HYPH</name>
<gene>
    <name evidence="4" type="ORF">CCR94_02320</name>
</gene>
<dbReference type="PANTHER" id="PTHR35004">
    <property type="entry name" value="TRANSPOSASE RV3428C-RELATED"/>
    <property type="match status" value="1"/>
</dbReference>
<evidence type="ECO:0000256" key="1">
    <source>
        <dbReference type="ARBA" id="ARBA00009277"/>
    </source>
</evidence>
<evidence type="ECO:0000259" key="2">
    <source>
        <dbReference type="PROSITE" id="PS50532"/>
    </source>
</evidence>
<dbReference type="GO" id="GO:0015074">
    <property type="term" value="P:DNA integration"/>
    <property type="evidence" value="ECO:0007669"/>
    <property type="project" value="InterPro"/>
</dbReference>
<reference evidence="4 5" key="1">
    <citation type="journal article" date="2018" name="Arch. Microbiol.">
        <title>New insights into the metabolic potential of the phototrophic purple bacterium Rhodopila globiformis DSM 161(T) from its draft genome sequence and evidence for a vanadium-dependent nitrogenase.</title>
        <authorList>
            <person name="Imhoff J.F."/>
            <person name="Rahn T."/>
            <person name="Kunzel S."/>
            <person name="Neulinger S.C."/>
        </authorList>
    </citation>
    <scope>NUCLEOTIDE SEQUENCE [LARGE SCALE GENOMIC DNA]</scope>
    <source>
        <strain evidence="4 5">DSM 16996</strain>
    </source>
</reference>
<dbReference type="InterPro" id="IPR017895">
    <property type="entry name" value="HTH_IS408/IS1162_type"/>
</dbReference>
<dbReference type="PANTHER" id="PTHR35004:SF8">
    <property type="entry name" value="TRANSPOSASE RV3428C-RELATED"/>
    <property type="match status" value="1"/>
</dbReference>
<dbReference type="PROSITE" id="PS50532">
    <property type="entry name" value="HTH_IS408"/>
    <property type="match status" value="1"/>
</dbReference>
<evidence type="ECO:0000259" key="3">
    <source>
        <dbReference type="PROSITE" id="PS50994"/>
    </source>
</evidence>
<feature type="domain" description="HTH IS408-type" evidence="2">
    <location>
        <begin position="11"/>
        <end position="92"/>
    </location>
</feature>
<dbReference type="SUPFAM" id="SSF53098">
    <property type="entry name" value="Ribonuclease H-like"/>
    <property type="match status" value="1"/>
</dbReference>
<dbReference type="GO" id="GO:0003676">
    <property type="term" value="F:nucleic acid binding"/>
    <property type="evidence" value="ECO:0007669"/>
    <property type="project" value="InterPro"/>
</dbReference>
<sequence>MPAERISMRQAREIIRLKFSSVSAHEIARRLGMARSSVRETLRRAESAGLSWPQAESMAEAELEGVLYANRRSRRGHRRVSEPDWATIHRELKRKHVTLTILWDEYIAANPGGYSYSRFCDLYRGFAKTLSVTMRQTYAAGERLFVDYAGDTVPVVIDRLTGEMREAQVFVAVLGASSFTFACASWTQALPDWIDAHVRAFSAIGGVPELLVPDNTKTAVIKACFYDPDVNRTYTEMATHYSTAILPTRPRKPRDKAKVERAVLIVERWLLGRLRRRTFYSLADLNAAIVEMLRQLNDERTIRRLGFTRRQLLEDIDRPALKALPVEPYEFAQWKTCRVGVDYHVEVSSHYYSVPHRFARAEVEARLTVRTVEIFLRGERIAAHLRMSGNHGHTTVADHMPSSHRRYKTWTIDKIRADAKRIGPATAVLCEQIIERRPHPEQGFRACLGIVRLANSYGDERVEAAAERAIAIGARTYSSVKSILDKKLDRRPAEKRAAEAPTILHANIRGPRYYN</sequence>
<dbReference type="InterPro" id="IPR054353">
    <property type="entry name" value="IstA-like_C"/>
</dbReference>
<dbReference type="PROSITE" id="PS50994">
    <property type="entry name" value="INTEGRASE"/>
    <property type="match status" value="1"/>
</dbReference>